<dbReference type="InterPro" id="IPR051201">
    <property type="entry name" value="Chloro_Bact_Ser_Proteases"/>
</dbReference>
<dbReference type="InterPro" id="IPR036034">
    <property type="entry name" value="PDZ_sf"/>
</dbReference>
<evidence type="ECO:0000313" key="5">
    <source>
        <dbReference type="Proteomes" id="UP000702544"/>
    </source>
</evidence>
<keyword evidence="1" id="KW-0645">Protease</keyword>
<sequence length="318" mass="35233">MRWANLAAVGALGTVAATGSLQPAWGQEVREECVCPERSRTGVWVAPRGEPFSNIYYFNTQPRLGVYIHMEANPETDRYGALIDDVSEGGPADEAGIQAGDVIVRVAGKSVLEGHGDYPERVSAPGQRLVELARELEIGDTVQVEYRRDGETRTTQLAVGDFGGNLRFGWLSGPDSLHFRADSLDLSVRRWYNRLQELPEVSIRAPRSFAIAIGERLPGLELVELNPDLGEYFGTEEGVLIISAPEDSELGLKAGDVIQEIDGRTVRDPSHAMRILRSYEEDEEVTFSIFRNKRKRTVTGKVPETFFGGVYGVRRRNP</sequence>
<name>A0AAE4Z6J9_9BACT</name>
<dbReference type="GO" id="GO:0006508">
    <property type="term" value="P:proteolysis"/>
    <property type="evidence" value="ECO:0007669"/>
    <property type="project" value="UniProtKB-KW"/>
</dbReference>
<comment type="caution">
    <text evidence="4">The sequence shown here is derived from an EMBL/GenBank/DDBJ whole genome shotgun (WGS) entry which is preliminary data.</text>
</comment>
<reference evidence="4 5" key="1">
    <citation type="submission" date="2020-01" db="EMBL/GenBank/DDBJ databases">
        <title>Genomes assembled from Gulf of Kutch pelagic sediment metagenomes.</title>
        <authorList>
            <person name="Chandrashekar M."/>
            <person name="Mahajan M.S."/>
            <person name="Dave K.J."/>
            <person name="Vatsa P."/>
            <person name="Nathani N.M."/>
        </authorList>
    </citation>
    <scope>NUCLEOTIDE SEQUENCE [LARGE SCALE GENOMIC DNA]</scope>
    <source>
        <strain evidence="4">KS3-K002</strain>
    </source>
</reference>
<dbReference type="SMART" id="SM00228">
    <property type="entry name" value="PDZ"/>
    <property type="match status" value="2"/>
</dbReference>
<dbReference type="PANTHER" id="PTHR43343:SF3">
    <property type="entry name" value="PROTEASE DO-LIKE 8, CHLOROPLASTIC"/>
    <property type="match status" value="1"/>
</dbReference>
<dbReference type="PANTHER" id="PTHR43343">
    <property type="entry name" value="PEPTIDASE S12"/>
    <property type="match status" value="1"/>
</dbReference>
<protein>
    <submittedName>
        <fullName evidence="4">PDZ domain-containing protein</fullName>
    </submittedName>
</protein>
<dbReference type="InterPro" id="IPR001478">
    <property type="entry name" value="PDZ"/>
</dbReference>
<accession>A0AAE4Z6J9</accession>
<evidence type="ECO:0000259" key="3">
    <source>
        <dbReference type="PROSITE" id="PS50106"/>
    </source>
</evidence>
<evidence type="ECO:0000256" key="1">
    <source>
        <dbReference type="ARBA" id="ARBA00022670"/>
    </source>
</evidence>
<dbReference type="GO" id="GO:0008233">
    <property type="term" value="F:peptidase activity"/>
    <property type="evidence" value="ECO:0007669"/>
    <property type="project" value="UniProtKB-KW"/>
</dbReference>
<dbReference type="EMBL" id="JAACAK010000047">
    <property type="protein sequence ID" value="NIR74679.1"/>
    <property type="molecule type" value="Genomic_DNA"/>
</dbReference>
<evidence type="ECO:0000256" key="2">
    <source>
        <dbReference type="ARBA" id="ARBA00022801"/>
    </source>
</evidence>
<evidence type="ECO:0000313" key="4">
    <source>
        <dbReference type="EMBL" id="NIR74679.1"/>
    </source>
</evidence>
<dbReference type="SUPFAM" id="SSF50156">
    <property type="entry name" value="PDZ domain-like"/>
    <property type="match status" value="2"/>
</dbReference>
<dbReference type="PROSITE" id="PS50106">
    <property type="entry name" value="PDZ"/>
    <property type="match status" value="1"/>
</dbReference>
<dbReference type="Proteomes" id="UP000702544">
    <property type="component" value="Unassembled WGS sequence"/>
</dbReference>
<organism evidence="4 5">
    <name type="scientific">Candidatus Kutchimonas denitrificans</name>
    <dbReference type="NCBI Taxonomy" id="3056748"/>
    <lineage>
        <taxon>Bacteria</taxon>
        <taxon>Pseudomonadati</taxon>
        <taxon>Gemmatimonadota</taxon>
        <taxon>Gemmatimonadia</taxon>
        <taxon>Candidatus Palauibacterales</taxon>
        <taxon>Candidatus Palauibacteraceae</taxon>
        <taxon>Candidatus Kutchimonas</taxon>
    </lineage>
</organism>
<dbReference type="Pfam" id="PF13180">
    <property type="entry name" value="PDZ_2"/>
    <property type="match status" value="2"/>
</dbReference>
<gene>
    <name evidence="4" type="ORF">GWO12_06150</name>
</gene>
<dbReference type="Gene3D" id="2.30.42.10">
    <property type="match status" value="2"/>
</dbReference>
<dbReference type="AlphaFoldDB" id="A0AAE4Z6J9"/>
<proteinExistence type="predicted"/>
<feature type="domain" description="PDZ" evidence="3">
    <location>
        <begin position="64"/>
        <end position="114"/>
    </location>
</feature>
<keyword evidence="2" id="KW-0378">Hydrolase</keyword>